<dbReference type="AlphaFoldDB" id="A0A0E1VY31"/>
<name>A0A0E1VY31_BURPE</name>
<proteinExistence type="predicted"/>
<dbReference type="HOGENOM" id="CLU_2421327_0_0_4"/>
<reference evidence="2" key="1">
    <citation type="submission" date="2009-05" db="EMBL/GenBank/DDBJ databases">
        <authorList>
            <person name="Harkins D.M."/>
            <person name="DeShazer D."/>
            <person name="Woods D.E."/>
            <person name="Brinkac L.M."/>
            <person name="Brown K.A."/>
            <person name="Hung G.C."/>
            <person name="Tuanyok A."/>
            <person name="Zhang B."/>
            <person name="Nierman W.C."/>
        </authorList>
    </citation>
    <scope>NUCLEOTIDE SEQUENCE [LARGE SCALE GENOMIC DNA]</scope>
    <source>
        <strain evidence="2">1710a</strain>
    </source>
</reference>
<evidence type="ECO:0000313" key="2">
    <source>
        <dbReference type="EMBL" id="EET05074.1"/>
    </source>
</evidence>
<organism evidence="2">
    <name type="scientific">Burkholderia pseudomallei 1710a</name>
    <dbReference type="NCBI Taxonomy" id="320371"/>
    <lineage>
        <taxon>Bacteria</taxon>
        <taxon>Pseudomonadati</taxon>
        <taxon>Pseudomonadota</taxon>
        <taxon>Betaproteobacteria</taxon>
        <taxon>Burkholderiales</taxon>
        <taxon>Burkholderiaceae</taxon>
        <taxon>Burkholderia</taxon>
        <taxon>pseudomallei group</taxon>
    </lineage>
</organism>
<sequence length="91" mass="9901">MAFRSSGLRPELGSGLGLWRGPASVPGTEASRRGTLPYPDHASKQGFEIRATGVEVFSIQVPVPAAGHGLARAYRTRAAFRRPCLARERRR</sequence>
<dbReference type="EMBL" id="CM000833">
    <property type="protein sequence ID" value="EET05074.1"/>
    <property type="molecule type" value="Genomic_DNA"/>
</dbReference>
<feature type="region of interest" description="Disordered" evidence="1">
    <location>
        <begin position="1"/>
        <end position="39"/>
    </location>
</feature>
<accession>A0A0E1VY31</accession>
<gene>
    <name evidence="2" type="ORF">BURPS1710A_A2298</name>
</gene>
<evidence type="ECO:0000256" key="1">
    <source>
        <dbReference type="SAM" id="MobiDB-lite"/>
    </source>
</evidence>
<protein>
    <submittedName>
        <fullName evidence="2">Uncharacterized protein</fullName>
    </submittedName>
</protein>
<dbReference type="Proteomes" id="UP000001812">
    <property type="component" value="Chromosome II"/>
</dbReference>